<accession>R9GQV0</accession>
<feature type="signal peptide" evidence="4">
    <location>
        <begin position="1"/>
        <end position="21"/>
    </location>
</feature>
<dbReference type="InterPro" id="IPR012334">
    <property type="entry name" value="Pectin_lyas_fold"/>
</dbReference>
<dbReference type="InterPro" id="IPR039448">
    <property type="entry name" value="Beta_helix"/>
</dbReference>
<dbReference type="InterPro" id="IPR011050">
    <property type="entry name" value="Pectin_lyase_fold/virulence"/>
</dbReference>
<evidence type="ECO:0000259" key="7">
    <source>
        <dbReference type="Pfam" id="PF21258"/>
    </source>
</evidence>
<comment type="subcellular location">
    <subcellularLocation>
        <location evidence="1">Secreted</location>
    </subcellularLocation>
</comment>
<dbReference type="GO" id="GO:0016837">
    <property type="term" value="F:carbon-oxygen lyase activity, acting on polysaccharides"/>
    <property type="evidence" value="ECO:0007669"/>
    <property type="project" value="TreeGrafter"/>
</dbReference>
<dbReference type="SMART" id="SM00710">
    <property type="entry name" value="PbH1"/>
    <property type="match status" value="6"/>
</dbReference>
<keyword evidence="9" id="KW-1185">Reference proteome</keyword>
<evidence type="ECO:0000256" key="2">
    <source>
        <dbReference type="ARBA" id="ARBA00022525"/>
    </source>
</evidence>
<organism evidence="8 9">
    <name type="scientific">Arcticibacter svalbardensis MN12-7</name>
    <dbReference type="NCBI Taxonomy" id="1150600"/>
    <lineage>
        <taxon>Bacteria</taxon>
        <taxon>Pseudomonadati</taxon>
        <taxon>Bacteroidota</taxon>
        <taxon>Sphingobacteriia</taxon>
        <taxon>Sphingobacteriales</taxon>
        <taxon>Sphingobacteriaceae</taxon>
        <taxon>Arcticibacter</taxon>
    </lineage>
</organism>
<dbReference type="InterPro" id="IPR006626">
    <property type="entry name" value="PbH1"/>
</dbReference>
<evidence type="ECO:0000256" key="1">
    <source>
        <dbReference type="ARBA" id="ARBA00004613"/>
    </source>
</evidence>
<dbReference type="InterPro" id="IPR013780">
    <property type="entry name" value="Glyco_hydro_b"/>
</dbReference>
<name>R9GQV0_9SPHI</name>
<dbReference type="Gene3D" id="2.160.20.10">
    <property type="entry name" value="Single-stranded right-handed beta-helix, Pectin lyase-like"/>
    <property type="match status" value="1"/>
</dbReference>
<dbReference type="Pfam" id="PF21258">
    <property type="entry name" value="Glyco_hydro_120_ins"/>
    <property type="match status" value="1"/>
</dbReference>
<keyword evidence="2" id="KW-0964">Secreted</keyword>
<dbReference type="PATRIC" id="fig|1150600.3.peg.2893"/>
<dbReference type="InterPro" id="IPR052052">
    <property type="entry name" value="Polysaccharide_Lyase_9"/>
</dbReference>
<feature type="domain" description="Right handed beta helix" evidence="6">
    <location>
        <begin position="320"/>
        <end position="434"/>
    </location>
</feature>
<dbReference type="RefSeq" id="WP_016196154.1">
    <property type="nucleotide sequence ID" value="NZ_AQPN01000101.1"/>
</dbReference>
<evidence type="ECO:0008006" key="10">
    <source>
        <dbReference type="Google" id="ProtNLM"/>
    </source>
</evidence>
<keyword evidence="3 4" id="KW-0732">Signal</keyword>
<feature type="chain" id="PRO_5004481926" description="Right handed beta helix domain-containing protein" evidence="4">
    <location>
        <begin position="22"/>
        <end position="652"/>
    </location>
</feature>
<evidence type="ECO:0000256" key="4">
    <source>
        <dbReference type="SAM" id="SignalP"/>
    </source>
</evidence>
<sequence length="652" mass="73699">MNQLSRFLLLSILFTSFKMQAVEYHVSKDGNDFTNKGTQSAPFKTISKAAQIAFAGDKVIVHKGVYREWVSPANGGLNNFTRITYQAADNEAVWIKGSEEIKKWVKYKGNVWKTVIDNVMFGNFNPYQIKLEGEWLLNTYGMDHHLGEVYLNDKALYETDSLYKVMLESPMERTGNPEASKYKWYCESNEEFTTIYANFKGLNPNKELVEINVRPAVFFPKNQGLNYITVRGFNMCHAATQWAPPTSEQLGLIGPNWSKGWIIENNLIYESKCSGISIGKERASGQDMWTKGKRKHGTQTEREVIFKALQLGWSKEMIGSHIIRNNTIRDCGQTGIVGHMGCAFSEISNNLIYNINTKRQFWGYETAGIKLHVGIDVLIKNNCIHDNNRGIWLDWEAQGARITGNVLYNNTDDEDLFIEVCHGPLIVDNNLLLSERSLLNASEGTAFAHNLIKGSIQMRGTTRFIAYHYPHSTQVMGVMGFPQGDDRYYNNIFAAEQDTFPKSTFSGLNAYNEYPDASYKWKFGKGAGYYDHKLPVFINANLYLNKALASKIDISPIENKNLKPEISIEQEGNNFYLNITSDETFTKQNCPLVTTEMLGASFQAESLYENADGSALTLDKDITGACRDANKAFVGPIEKLQVGKNRIKVWGK</sequence>
<protein>
    <recommendedName>
        <fullName evidence="10">Right handed beta helix domain-containing protein</fullName>
    </recommendedName>
</protein>
<proteinExistence type="predicted"/>
<dbReference type="Gene3D" id="2.60.40.1180">
    <property type="entry name" value="Golgi alpha-mannosidase II"/>
    <property type="match status" value="1"/>
</dbReference>
<comment type="caution">
    <text evidence="8">The sequence shown here is derived from an EMBL/GenBank/DDBJ whole genome shotgun (WGS) entry which is preliminary data.</text>
</comment>
<dbReference type="Proteomes" id="UP000014174">
    <property type="component" value="Unassembled WGS sequence"/>
</dbReference>
<evidence type="ECO:0000256" key="3">
    <source>
        <dbReference type="ARBA" id="ARBA00022729"/>
    </source>
</evidence>
<dbReference type="PANTHER" id="PTHR40088">
    <property type="entry name" value="PECTATE LYASE (EUROFUNG)"/>
    <property type="match status" value="1"/>
</dbReference>
<dbReference type="InterPro" id="IPR011459">
    <property type="entry name" value="DUF1565"/>
</dbReference>
<dbReference type="InterPro" id="IPR049169">
    <property type="entry name" value="Glyco_hydro_120_ins"/>
</dbReference>
<dbReference type="Pfam" id="PF13229">
    <property type="entry name" value="Beta_helix"/>
    <property type="match status" value="1"/>
</dbReference>
<dbReference type="STRING" id="1150600.ADIARSV_2923"/>
<feature type="domain" description="DUF1565" evidence="5">
    <location>
        <begin position="30"/>
        <end position="68"/>
    </location>
</feature>
<evidence type="ECO:0000259" key="6">
    <source>
        <dbReference type="Pfam" id="PF13229"/>
    </source>
</evidence>
<dbReference type="eggNOG" id="COG1653">
    <property type="taxonomic scope" value="Bacteria"/>
</dbReference>
<dbReference type="Pfam" id="PF07602">
    <property type="entry name" value="DUF1565"/>
    <property type="match status" value="1"/>
</dbReference>
<evidence type="ECO:0000313" key="9">
    <source>
        <dbReference type="Proteomes" id="UP000014174"/>
    </source>
</evidence>
<reference evidence="8 9" key="1">
    <citation type="journal article" date="2013" name="Genome Announc.">
        <title>Draft Genome Sequence of Arcticibacter svalbardensis Strain MN12-7T, a Member of the Family Sphingobacteriaceae Isolated from an Arctic Soil Sample.</title>
        <authorList>
            <person name="Shivaji S."/>
            <person name="Ara S."/>
            <person name="Prasad S."/>
            <person name="Manasa B.P."/>
            <person name="Begum Z."/>
            <person name="Singh A."/>
            <person name="Kumar Pinnaka A."/>
        </authorList>
    </citation>
    <scope>NUCLEOTIDE SEQUENCE [LARGE SCALE GENOMIC DNA]</scope>
    <source>
        <strain evidence="8 9">MN12-7</strain>
    </source>
</reference>
<evidence type="ECO:0000313" key="8">
    <source>
        <dbReference type="EMBL" id="EOR93930.1"/>
    </source>
</evidence>
<dbReference type="AlphaFoldDB" id="R9GQV0"/>
<dbReference type="SUPFAM" id="SSF51126">
    <property type="entry name" value="Pectin lyase-like"/>
    <property type="match status" value="1"/>
</dbReference>
<evidence type="ECO:0000259" key="5">
    <source>
        <dbReference type="Pfam" id="PF07602"/>
    </source>
</evidence>
<dbReference type="PANTHER" id="PTHR40088:SF2">
    <property type="entry name" value="SECRETED SUGAR HYDROLASE"/>
    <property type="match status" value="1"/>
</dbReference>
<dbReference type="GO" id="GO:0005576">
    <property type="term" value="C:extracellular region"/>
    <property type="evidence" value="ECO:0007669"/>
    <property type="project" value="UniProtKB-SubCell"/>
</dbReference>
<dbReference type="EMBL" id="AQPN01000101">
    <property type="protein sequence ID" value="EOR93930.1"/>
    <property type="molecule type" value="Genomic_DNA"/>
</dbReference>
<feature type="domain" description="Glycoside hydrolase 120 insertion" evidence="7">
    <location>
        <begin position="101"/>
        <end position="211"/>
    </location>
</feature>
<gene>
    <name evidence="8" type="ORF">ADIARSV_2923</name>
</gene>